<reference evidence="4" key="2">
    <citation type="submission" date="2021-05" db="UniProtKB">
        <authorList>
            <consortium name="EnsemblPlants"/>
        </authorList>
    </citation>
    <scope>IDENTIFICATION</scope>
    <source>
        <strain evidence="4">subsp. malaccensis</strain>
    </source>
</reference>
<organism evidence="4 5">
    <name type="scientific">Musa acuminata subsp. malaccensis</name>
    <name type="common">Wild banana</name>
    <name type="synonym">Musa malaccensis</name>
    <dbReference type="NCBI Taxonomy" id="214687"/>
    <lineage>
        <taxon>Eukaryota</taxon>
        <taxon>Viridiplantae</taxon>
        <taxon>Streptophyta</taxon>
        <taxon>Embryophyta</taxon>
        <taxon>Tracheophyta</taxon>
        <taxon>Spermatophyta</taxon>
        <taxon>Magnoliopsida</taxon>
        <taxon>Liliopsida</taxon>
        <taxon>Zingiberales</taxon>
        <taxon>Musaceae</taxon>
        <taxon>Musa</taxon>
    </lineage>
</organism>
<accession>A0A804K5S5</accession>
<sequence>MKISFVLVLIFGLIMIFSNNSVEGEYIENPLSFSLHRDKGKENMVHDDKSVFSSSVGGKSNEETKMDINNLGEMKGKNIGNPSLATNKAKSKNHGKDNNNKCDGDPIAQTQGMSMDTHHEISIDDYRRMYHNIRKHP</sequence>
<dbReference type="Proteomes" id="UP000012960">
    <property type="component" value="Unplaced"/>
</dbReference>
<evidence type="ECO:0000313" key="4">
    <source>
        <dbReference type="EnsemblPlants" id="Ma08_p12270.1"/>
    </source>
</evidence>
<dbReference type="Gramene" id="Ma08_t12270.1">
    <property type="protein sequence ID" value="Ma08_p12270.1"/>
    <property type="gene ID" value="Ma08_g12270"/>
</dbReference>
<feature type="chain" id="PRO_5036220071" evidence="2">
    <location>
        <begin position="25"/>
        <end position="137"/>
    </location>
</feature>
<dbReference type="InParanoid" id="A0A804K5S5"/>
<keyword evidence="5" id="KW-1185">Reference proteome</keyword>
<keyword evidence="2" id="KW-0732">Signal</keyword>
<evidence type="ECO:0000256" key="2">
    <source>
        <dbReference type="SAM" id="SignalP"/>
    </source>
</evidence>
<gene>
    <name evidence="3" type="ORF">GSMUA_345790.1</name>
</gene>
<dbReference type="EnsemblPlants" id="Ma08_t12270.1">
    <property type="protein sequence ID" value="Ma08_p12270.1"/>
    <property type="gene ID" value="Ma08_g12270"/>
</dbReference>
<dbReference type="AlphaFoldDB" id="A0A804K5S5"/>
<evidence type="ECO:0000313" key="5">
    <source>
        <dbReference type="Proteomes" id="UP000012960"/>
    </source>
</evidence>
<name>A0A804K5S5_MUSAM</name>
<dbReference type="EMBL" id="HG996472">
    <property type="protein sequence ID" value="CAG1831325.1"/>
    <property type="molecule type" value="Genomic_DNA"/>
</dbReference>
<evidence type="ECO:0000313" key="3">
    <source>
        <dbReference type="EMBL" id="CAG1831325.1"/>
    </source>
</evidence>
<feature type="compositionally biased region" description="Basic and acidic residues" evidence="1">
    <location>
        <begin position="94"/>
        <end position="104"/>
    </location>
</feature>
<reference evidence="3" key="1">
    <citation type="submission" date="2021-03" db="EMBL/GenBank/DDBJ databases">
        <authorList>
            <consortium name="Genoscope - CEA"/>
            <person name="William W."/>
        </authorList>
    </citation>
    <scope>NUCLEOTIDE SEQUENCE</scope>
    <source>
        <strain evidence="3">Doubled-haploid Pahang</strain>
    </source>
</reference>
<evidence type="ECO:0000256" key="1">
    <source>
        <dbReference type="SAM" id="MobiDB-lite"/>
    </source>
</evidence>
<feature type="signal peptide" evidence="2">
    <location>
        <begin position="1"/>
        <end position="24"/>
    </location>
</feature>
<feature type="region of interest" description="Disordered" evidence="1">
    <location>
        <begin position="72"/>
        <end position="111"/>
    </location>
</feature>
<proteinExistence type="predicted"/>
<protein>
    <submittedName>
        <fullName evidence="3">(wild Malaysian banana) hypothetical protein</fullName>
    </submittedName>
</protein>